<reference evidence="3" key="1">
    <citation type="submission" date="2022-05" db="EMBL/GenBank/DDBJ databases">
        <title>An RpoN-dependent PEP-CTERM gene is involved in floc formation of an Aquincola tertiaricarbonis strain.</title>
        <authorList>
            <person name="Qiu D."/>
            <person name="Xia M."/>
        </authorList>
    </citation>
    <scope>NUCLEOTIDE SEQUENCE</scope>
    <source>
        <strain evidence="3">RN12</strain>
    </source>
</reference>
<proteinExistence type="predicted"/>
<name>A0ABY4SGN1_AQUTE</name>
<evidence type="ECO:0000256" key="1">
    <source>
        <dbReference type="SAM" id="MobiDB-lite"/>
    </source>
</evidence>
<feature type="compositionally biased region" description="Basic and acidic residues" evidence="1">
    <location>
        <begin position="165"/>
        <end position="174"/>
    </location>
</feature>
<dbReference type="Pfam" id="PF06890">
    <property type="entry name" value="Phage_Mu_Gp45"/>
    <property type="match status" value="1"/>
</dbReference>
<dbReference type="InterPro" id="IPR053861">
    <property type="entry name" value="Phage_Mu_Gp45_N"/>
</dbReference>
<dbReference type="Proteomes" id="UP001056201">
    <property type="component" value="Chromosome 2"/>
</dbReference>
<dbReference type="EMBL" id="CP097636">
    <property type="protein sequence ID" value="URI11052.1"/>
    <property type="molecule type" value="Genomic_DNA"/>
</dbReference>
<sequence length="186" mass="19805">MSWLSNLLRRARIRGLTEGKVQRGRTEALDDDAKDDAERWQDYGFAGNPGDGQGLVINADGHTVIIRMDRIAERPQLDAYDVAVWHKEGHFVKLKAGKVVELSCDDLIISAAVSVRITSPVVQVDASSNVALNTPTVAASAAVTAGSRVDAPTMAAGNSLQVQGKEMHEHRHNGVDTGSGTSGPPV</sequence>
<feature type="domain" description="Bacteriophage Mu Gp45 N-terminal" evidence="2">
    <location>
        <begin position="11"/>
        <end position="63"/>
    </location>
</feature>
<feature type="region of interest" description="Disordered" evidence="1">
    <location>
        <begin position="162"/>
        <end position="186"/>
    </location>
</feature>
<dbReference type="RefSeq" id="WP_250199250.1">
    <property type="nucleotide sequence ID" value="NZ_CP097636.1"/>
</dbReference>
<dbReference type="NCBIfam" id="TIGR01644">
    <property type="entry name" value="phage_P2_V"/>
    <property type="match status" value="1"/>
</dbReference>
<gene>
    <name evidence="3" type="ORF">MW290_18965</name>
</gene>
<accession>A0ABY4SGN1</accession>
<evidence type="ECO:0000313" key="4">
    <source>
        <dbReference type="Proteomes" id="UP001056201"/>
    </source>
</evidence>
<dbReference type="InterPro" id="IPR013046">
    <property type="entry name" value="GpV/Gp45"/>
</dbReference>
<protein>
    <submittedName>
        <fullName evidence="3">Phage baseplate assembly protein V</fullName>
    </submittedName>
</protein>
<evidence type="ECO:0000259" key="2">
    <source>
        <dbReference type="Pfam" id="PF06890"/>
    </source>
</evidence>
<organism evidence="3 4">
    <name type="scientific">Aquincola tertiaricarbonis</name>
    <dbReference type="NCBI Taxonomy" id="391953"/>
    <lineage>
        <taxon>Bacteria</taxon>
        <taxon>Pseudomonadati</taxon>
        <taxon>Pseudomonadota</taxon>
        <taxon>Betaproteobacteria</taxon>
        <taxon>Burkholderiales</taxon>
        <taxon>Sphaerotilaceae</taxon>
        <taxon>Aquincola</taxon>
    </lineage>
</organism>
<keyword evidence="4" id="KW-1185">Reference proteome</keyword>
<evidence type="ECO:0000313" key="3">
    <source>
        <dbReference type="EMBL" id="URI11052.1"/>
    </source>
</evidence>